<reference evidence="1 2" key="1">
    <citation type="journal article" date="2021" name="ISME J.">
        <title>Genomic evolution of the class Acidithiobacillia: deep-branching Proteobacteria living in extreme acidic conditions.</title>
        <authorList>
            <person name="Moya-Beltran A."/>
            <person name="Beard S."/>
            <person name="Rojas-Villalobos C."/>
            <person name="Issotta F."/>
            <person name="Gallardo Y."/>
            <person name="Ulloa R."/>
            <person name="Giaveno A."/>
            <person name="Degli Esposti M."/>
            <person name="Johnson D.B."/>
            <person name="Quatrini R."/>
        </authorList>
    </citation>
    <scope>NUCLEOTIDE SEQUENCE [LARGE SCALE GENOMIC DNA]</scope>
    <source>
        <strain evidence="1 2">GG1-14</strain>
    </source>
</reference>
<dbReference type="Proteomes" id="UP001195965">
    <property type="component" value="Chromosome"/>
</dbReference>
<name>A0ACD5HKJ2_9PROT</name>
<evidence type="ECO:0000313" key="1">
    <source>
        <dbReference type="EMBL" id="XRI74898.1"/>
    </source>
</evidence>
<keyword evidence="2" id="KW-1185">Reference proteome</keyword>
<sequence>MNPEQQQQVFRTLLTAMSAPGQIATIPAHSAPAPLSPACAAICQTLLDAGSPVALVGMCAAVAPWLATHCRAPMVSMDAAHFVLGTEKHWDWESTPVPMGSEEEPEQGATLILELDNLDAAKPLQLTGPGIASTRRIAPDLGAGFLTFWQKQQSRYPRGVDLILCCREQCLCLPRSVSICRLEEA</sequence>
<gene>
    <name evidence="1" type="primary">phnH</name>
    <name evidence="1" type="ORF">HHS34_006800</name>
</gene>
<organism evidence="1 2">
    <name type="scientific">Acidithiobacillus montserratensis</name>
    <dbReference type="NCBI Taxonomy" id="2729135"/>
    <lineage>
        <taxon>Bacteria</taxon>
        <taxon>Pseudomonadati</taxon>
        <taxon>Pseudomonadota</taxon>
        <taxon>Acidithiobacillia</taxon>
        <taxon>Acidithiobacillales</taxon>
        <taxon>Acidithiobacillaceae</taxon>
        <taxon>Acidithiobacillus</taxon>
    </lineage>
</organism>
<keyword evidence="1" id="KW-0456">Lyase</keyword>
<evidence type="ECO:0000313" key="2">
    <source>
        <dbReference type="Proteomes" id="UP001195965"/>
    </source>
</evidence>
<protein>
    <submittedName>
        <fullName evidence="1">Phosphonate C-P lyase system protein PhnH</fullName>
    </submittedName>
</protein>
<accession>A0ACD5HKJ2</accession>
<dbReference type="EMBL" id="CP127526">
    <property type="protein sequence ID" value="XRI74898.1"/>
    <property type="molecule type" value="Genomic_DNA"/>
</dbReference>
<proteinExistence type="predicted"/>